<evidence type="ECO:0000256" key="12">
    <source>
        <dbReference type="SAM" id="MobiDB-lite"/>
    </source>
</evidence>
<evidence type="ECO:0000256" key="6">
    <source>
        <dbReference type="ARBA" id="ARBA00022801"/>
    </source>
</evidence>
<dbReference type="InterPro" id="IPR043128">
    <property type="entry name" value="Rev_trsase/Diguanyl_cyclase"/>
</dbReference>
<reference evidence="16 17" key="1">
    <citation type="submission" date="2023-11" db="EMBL/GenBank/DDBJ databases">
        <authorList>
            <person name="Hedman E."/>
            <person name="Englund M."/>
            <person name="Stromberg M."/>
            <person name="Nyberg Akerstrom W."/>
            <person name="Nylinder S."/>
            <person name="Jareborg N."/>
            <person name="Kallberg Y."/>
            <person name="Kronander E."/>
        </authorList>
    </citation>
    <scope>NUCLEOTIDE SEQUENCE [LARGE SCALE GENOMIC DNA]</scope>
</reference>
<evidence type="ECO:0000313" key="17">
    <source>
        <dbReference type="Proteomes" id="UP001314205"/>
    </source>
</evidence>
<dbReference type="InterPro" id="IPR001969">
    <property type="entry name" value="Aspartic_peptidase_AS"/>
</dbReference>
<dbReference type="FunFam" id="3.10.20.370:FF:000001">
    <property type="entry name" value="Retrovirus-related Pol polyprotein from transposon 17.6-like protein"/>
    <property type="match status" value="1"/>
</dbReference>
<dbReference type="GO" id="GO:0003964">
    <property type="term" value="F:RNA-directed DNA polymerase activity"/>
    <property type="evidence" value="ECO:0007669"/>
    <property type="project" value="UniProtKB-KW"/>
</dbReference>
<dbReference type="PROSITE" id="PS50994">
    <property type="entry name" value="INTEGRASE"/>
    <property type="match status" value="1"/>
</dbReference>
<dbReference type="GO" id="GO:0006508">
    <property type="term" value="P:proteolysis"/>
    <property type="evidence" value="ECO:0007669"/>
    <property type="project" value="InterPro"/>
</dbReference>
<dbReference type="PROSITE" id="PS50175">
    <property type="entry name" value="ASP_PROT_RETROV"/>
    <property type="match status" value="1"/>
</dbReference>
<dbReference type="InterPro" id="IPR001995">
    <property type="entry name" value="Peptidase_A2_cat"/>
</dbReference>
<proteinExistence type="predicted"/>
<evidence type="ECO:0000259" key="15">
    <source>
        <dbReference type="PROSITE" id="PS50994"/>
    </source>
</evidence>
<evidence type="ECO:0000256" key="10">
    <source>
        <dbReference type="ARBA" id="ARBA00022918"/>
    </source>
</evidence>
<dbReference type="Pfam" id="PF17919">
    <property type="entry name" value="RT_RNaseH_2"/>
    <property type="match status" value="1"/>
</dbReference>
<dbReference type="InterPro" id="IPR001584">
    <property type="entry name" value="Integrase_cat-core"/>
</dbReference>
<keyword evidence="8" id="KW-0694">RNA-binding</keyword>
<dbReference type="Proteomes" id="UP001314205">
    <property type="component" value="Unassembled WGS sequence"/>
</dbReference>
<comment type="caution">
    <text evidence="16">The sequence shown here is derived from an EMBL/GenBank/DDBJ whole genome shotgun (WGS) entry which is preliminary data.</text>
</comment>
<accession>A0AAV1KLS0</accession>
<dbReference type="Gene3D" id="3.30.70.270">
    <property type="match status" value="2"/>
</dbReference>
<keyword evidence="4" id="KW-0540">Nuclease</keyword>
<feature type="region of interest" description="Disordered" evidence="12">
    <location>
        <begin position="232"/>
        <end position="264"/>
    </location>
</feature>
<dbReference type="PANTHER" id="PTHR37984">
    <property type="entry name" value="PROTEIN CBG26694"/>
    <property type="match status" value="1"/>
</dbReference>
<dbReference type="GO" id="GO:0015074">
    <property type="term" value="P:DNA integration"/>
    <property type="evidence" value="ECO:0007669"/>
    <property type="project" value="UniProtKB-KW"/>
</dbReference>
<dbReference type="InterPro" id="IPR021109">
    <property type="entry name" value="Peptidase_aspartic_dom_sf"/>
</dbReference>
<dbReference type="FunFam" id="3.30.420.10:FF:000032">
    <property type="entry name" value="Retrovirus-related Pol polyprotein from transposon 297-like Protein"/>
    <property type="match status" value="1"/>
</dbReference>
<sequence>MHLQPGPAPVPAAPIPPAPVPLPAQSEQASMETRADGAVALASISVSSRIPDFWADQPRLWFVQFEAVIENQKIGDAAKQNLVVTKLSKSAIQQVSDLLLSPSSERRYQTLKDRLLQVFEESETRQFQKLLGEMELGAQKPSQLLRRMRDLARNKMPDATLQIMWTRHLPTAVQAVLAVTEVKDLESLATVADKVMEATRPAEIAEVSSVTSSKLSDLEDMVGKLQIEIAELRQSRSNQRNNNSSNRGRPGRSGSRQRSGSMSRKNPKWLCFYHHRYGPKAAKLKFLIDTGANVSVIPVAKKYASLPIASDNYKLYAANGSEIRTYGMRTLVLNFNLRRAFRWSFIIADVKQPIIGADFLSHYKLLVDLHARKLRDQVTHLNVLASIVAYNSNGESSIRTIDSKNEWHDMLLKYPDLTKPVSYKETPKHSVCHYIETTGPPVHAKARPLPPDRYKQVKEEFKLMVDLGICRPSKSAWASPLHVVLKKSGDIRPCGDYRRLNAITKPDRYPIPRLQDFKYVLAGNKKIFTRLDLKRAYHFIPVLESDIEKTAIITPFGLFEFPRMIFGLRNGAQTFQRFMDSVVLKDLDFLFIYLDDVIIASDCIASHREHLDKVFQRFNEYGVTINVSKCDLGKEKLEFLGYEVSSEGVRPLDRKVQAIVSYPRPETVEQLRRFLGMLNFYRSHIPMAADYQAELNAYLHNTKKRDKTLIDWTDRANEAFLKCKESLKSAATLHYPSPDADLALMTDASNTSIGAVLQQKVNNIWQPLGFFSKKLSESENKYSTYDRELLAVYMAVRHFKNLLEGRILTIFTDHKPLVYAFLKVGNDKESPRRVRHLSYISEFTTDIRYISGTQNVVADALSRIETINCPTILDYTDIAIQQASDEYLQQALKVSDSNLQFKQCHLPGCDKPVYCEISSSNIRPYLPKQFRQSAFHSVHDLSHPGIKTTKNLIKKKFFWPDMDRDVAKWARACLNCQKVKITRHTVSGVGQFDRPDRFQHLHIDIVGPLPISVDGHRYCVTMIDRCTGWPEAFPVQDITADTVARIVFEGWISRFGCPSKLTSDQGRQFESDLFHQLMKYLGIHKLRTTPYHPQSNGMVERWHRALKVALMARLKCNSSWVDELPVVLLGLRAATRSDSGVSAAELTYGKPIRLPGDFFEDAKFCNTDSEYLQTLRDNIRNLNPRPPCHRNSRSLFIPSSLDNCKYVFVRNDVMRKSLQPPYDGPYSVISRRGKTFVIKIGDKECTISMDRLKPAHILNENDLSNNTNFRDDSSNDSFISINNADASSKVLIPKTTRCGRVIKTPVRFAL</sequence>
<dbReference type="Pfam" id="PF23055">
    <property type="entry name" value="DUF7041"/>
    <property type="match status" value="1"/>
</dbReference>
<dbReference type="PROSITE" id="PS50878">
    <property type="entry name" value="RT_POL"/>
    <property type="match status" value="1"/>
</dbReference>
<feature type="domain" description="Peptidase A2" evidence="13">
    <location>
        <begin position="284"/>
        <end position="359"/>
    </location>
</feature>
<evidence type="ECO:0000256" key="2">
    <source>
        <dbReference type="ARBA" id="ARBA00022679"/>
    </source>
</evidence>
<evidence type="ECO:0000256" key="5">
    <source>
        <dbReference type="ARBA" id="ARBA00022759"/>
    </source>
</evidence>
<dbReference type="InterPro" id="IPR050951">
    <property type="entry name" value="Retrovirus_Pol_polyprotein"/>
</dbReference>
<dbReference type="PANTHER" id="PTHR37984:SF5">
    <property type="entry name" value="PROTEIN NYNRIN-LIKE"/>
    <property type="match status" value="1"/>
</dbReference>
<dbReference type="SUPFAM" id="SSF53098">
    <property type="entry name" value="Ribonuclease H-like"/>
    <property type="match status" value="1"/>
</dbReference>
<evidence type="ECO:0000313" key="16">
    <source>
        <dbReference type="EMBL" id="CAK1583390.1"/>
    </source>
</evidence>
<feature type="compositionally biased region" description="Low complexity" evidence="12">
    <location>
        <begin position="235"/>
        <end position="264"/>
    </location>
</feature>
<keyword evidence="6" id="KW-0378">Hydrolase</keyword>
<dbReference type="EMBL" id="CAVLGL010000057">
    <property type="protein sequence ID" value="CAK1583390.1"/>
    <property type="molecule type" value="Genomic_DNA"/>
</dbReference>
<keyword evidence="2" id="KW-0808">Transferase</keyword>
<keyword evidence="11" id="KW-0511">Multifunctional enzyme</keyword>
<dbReference type="Gene3D" id="1.10.340.70">
    <property type="match status" value="1"/>
</dbReference>
<evidence type="ECO:0000259" key="14">
    <source>
        <dbReference type="PROSITE" id="PS50878"/>
    </source>
</evidence>
<organism evidence="16 17">
    <name type="scientific">Parnassius mnemosyne</name>
    <name type="common">clouded apollo</name>
    <dbReference type="NCBI Taxonomy" id="213953"/>
    <lineage>
        <taxon>Eukaryota</taxon>
        <taxon>Metazoa</taxon>
        <taxon>Ecdysozoa</taxon>
        <taxon>Arthropoda</taxon>
        <taxon>Hexapoda</taxon>
        <taxon>Insecta</taxon>
        <taxon>Pterygota</taxon>
        <taxon>Neoptera</taxon>
        <taxon>Endopterygota</taxon>
        <taxon>Lepidoptera</taxon>
        <taxon>Glossata</taxon>
        <taxon>Ditrysia</taxon>
        <taxon>Papilionoidea</taxon>
        <taxon>Papilionidae</taxon>
        <taxon>Parnassiinae</taxon>
        <taxon>Parnassini</taxon>
        <taxon>Parnassius</taxon>
        <taxon>Driopa</taxon>
    </lineage>
</organism>
<evidence type="ECO:0000256" key="3">
    <source>
        <dbReference type="ARBA" id="ARBA00022695"/>
    </source>
</evidence>
<keyword evidence="5" id="KW-0255">Endonuclease</keyword>
<feature type="compositionally biased region" description="Pro residues" evidence="12">
    <location>
        <begin position="1"/>
        <end position="22"/>
    </location>
</feature>
<keyword evidence="9" id="KW-0229">DNA integration</keyword>
<dbReference type="GO" id="GO:0003723">
    <property type="term" value="F:RNA binding"/>
    <property type="evidence" value="ECO:0007669"/>
    <property type="project" value="UniProtKB-KW"/>
</dbReference>
<evidence type="ECO:0000256" key="9">
    <source>
        <dbReference type="ARBA" id="ARBA00022908"/>
    </source>
</evidence>
<keyword evidence="7" id="KW-0460">Magnesium</keyword>
<dbReference type="SUPFAM" id="SSF56672">
    <property type="entry name" value="DNA/RNA polymerases"/>
    <property type="match status" value="1"/>
</dbReference>
<dbReference type="Gene3D" id="3.10.10.10">
    <property type="entry name" value="HIV Type 1 Reverse Transcriptase, subunit A, domain 1"/>
    <property type="match status" value="1"/>
</dbReference>
<protein>
    <recommendedName>
        <fullName evidence="1">RNA-directed DNA polymerase</fullName>
        <ecNumber evidence="1">2.7.7.49</ecNumber>
    </recommendedName>
</protein>
<dbReference type="FunFam" id="3.30.70.270:FF:000020">
    <property type="entry name" value="Transposon Tf2-6 polyprotein-like Protein"/>
    <property type="match status" value="1"/>
</dbReference>
<feature type="domain" description="Integrase catalytic" evidence="15">
    <location>
        <begin position="991"/>
        <end position="1163"/>
    </location>
</feature>
<dbReference type="SUPFAM" id="SSF50630">
    <property type="entry name" value="Acid proteases"/>
    <property type="match status" value="1"/>
</dbReference>
<dbReference type="FunFam" id="2.40.70.10:FF:000130">
    <property type="entry name" value="Retrovirus-related Pol polyprotein from transposon opus-like Protein"/>
    <property type="match status" value="1"/>
</dbReference>
<keyword evidence="17" id="KW-1185">Reference proteome</keyword>
<dbReference type="InterPro" id="IPR012337">
    <property type="entry name" value="RNaseH-like_sf"/>
</dbReference>
<keyword evidence="10" id="KW-0695">RNA-directed DNA polymerase</keyword>
<evidence type="ECO:0000256" key="4">
    <source>
        <dbReference type="ARBA" id="ARBA00022722"/>
    </source>
</evidence>
<feature type="region of interest" description="Disordered" evidence="12">
    <location>
        <begin position="1"/>
        <end position="30"/>
    </location>
</feature>
<keyword evidence="3" id="KW-0548">Nucleotidyltransferase</keyword>
<evidence type="ECO:0000259" key="13">
    <source>
        <dbReference type="PROSITE" id="PS50175"/>
    </source>
</evidence>
<name>A0AAV1KLS0_9NEOP</name>
<dbReference type="CDD" id="cd09274">
    <property type="entry name" value="RNase_HI_RT_Ty3"/>
    <property type="match status" value="1"/>
</dbReference>
<dbReference type="Pfam" id="PF00078">
    <property type="entry name" value="RVT_1"/>
    <property type="match status" value="1"/>
</dbReference>
<evidence type="ECO:0000256" key="1">
    <source>
        <dbReference type="ARBA" id="ARBA00012493"/>
    </source>
</evidence>
<dbReference type="Gene3D" id="2.40.70.10">
    <property type="entry name" value="Acid Proteases"/>
    <property type="match status" value="1"/>
</dbReference>
<evidence type="ECO:0000256" key="11">
    <source>
        <dbReference type="ARBA" id="ARBA00023268"/>
    </source>
</evidence>
<dbReference type="InterPro" id="IPR055469">
    <property type="entry name" value="DUF7041"/>
</dbReference>
<dbReference type="Gene3D" id="3.30.420.10">
    <property type="entry name" value="Ribonuclease H-like superfamily/Ribonuclease H"/>
    <property type="match status" value="1"/>
</dbReference>
<dbReference type="Pfam" id="PF00665">
    <property type="entry name" value="rve"/>
    <property type="match status" value="1"/>
</dbReference>
<dbReference type="InterPro" id="IPR000477">
    <property type="entry name" value="RT_dom"/>
</dbReference>
<dbReference type="CDD" id="cd01647">
    <property type="entry name" value="RT_LTR"/>
    <property type="match status" value="1"/>
</dbReference>
<dbReference type="GO" id="GO:0004519">
    <property type="term" value="F:endonuclease activity"/>
    <property type="evidence" value="ECO:0007669"/>
    <property type="project" value="UniProtKB-KW"/>
</dbReference>
<dbReference type="GO" id="GO:0004190">
    <property type="term" value="F:aspartic-type endopeptidase activity"/>
    <property type="evidence" value="ECO:0007669"/>
    <property type="project" value="InterPro"/>
</dbReference>
<dbReference type="EC" id="2.7.7.49" evidence="1"/>
<gene>
    <name evidence="16" type="ORF">PARMNEM_LOCUS4788</name>
</gene>
<dbReference type="InterPro" id="IPR043502">
    <property type="entry name" value="DNA/RNA_pol_sf"/>
</dbReference>
<dbReference type="Pfam" id="PF17921">
    <property type="entry name" value="Integrase_H2C2"/>
    <property type="match status" value="1"/>
</dbReference>
<dbReference type="PROSITE" id="PS00141">
    <property type="entry name" value="ASP_PROTEASE"/>
    <property type="match status" value="1"/>
</dbReference>
<dbReference type="InterPro" id="IPR036397">
    <property type="entry name" value="RNaseH_sf"/>
</dbReference>
<dbReference type="InterPro" id="IPR041577">
    <property type="entry name" value="RT_RNaseH_2"/>
</dbReference>
<dbReference type="InterPro" id="IPR041588">
    <property type="entry name" value="Integrase_H2C2"/>
</dbReference>
<evidence type="ECO:0000256" key="7">
    <source>
        <dbReference type="ARBA" id="ARBA00022842"/>
    </source>
</evidence>
<feature type="domain" description="Reverse transcriptase" evidence="14">
    <location>
        <begin position="465"/>
        <end position="644"/>
    </location>
</feature>
<evidence type="ECO:0000256" key="8">
    <source>
        <dbReference type="ARBA" id="ARBA00022884"/>
    </source>
</evidence>
<dbReference type="GO" id="GO:0042575">
    <property type="term" value="C:DNA polymerase complex"/>
    <property type="evidence" value="ECO:0007669"/>
    <property type="project" value="UniProtKB-ARBA"/>
</dbReference>